<reference evidence="2 3" key="1">
    <citation type="submission" date="2017-11" db="EMBL/GenBank/DDBJ databases">
        <title>De-novo sequencing of pomegranate (Punica granatum L.) genome.</title>
        <authorList>
            <person name="Akparov Z."/>
            <person name="Amiraslanov A."/>
            <person name="Hajiyeva S."/>
            <person name="Abbasov M."/>
            <person name="Kaur K."/>
            <person name="Hamwieh A."/>
            <person name="Solovyev V."/>
            <person name="Salamov A."/>
            <person name="Braich B."/>
            <person name="Kosarev P."/>
            <person name="Mahmoud A."/>
            <person name="Hajiyev E."/>
            <person name="Babayeva S."/>
            <person name="Izzatullayeva V."/>
            <person name="Mammadov A."/>
            <person name="Mammadov A."/>
            <person name="Sharifova S."/>
            <person name="Ojaghi J."/>
            <person name="Eynullazada K."/>
            <person name="Bayramov B."/>
            <person name="Abdulazimova A."/>
            <person name="Shahmuradov I."/>
        </authorList>
    </citation>
    <scope>NUCLEOTIDE SEQUENCE [LARGE SCALE GENOMIC DNA]</scope>
    <source>
        <strain evidence="3">cv. AG2017</strain>
        <tissue evidence="2">Leaf</tissue>
    </source>
</reference>
<dbReference type="AlphaFoldDB" id="A0A2I0IBQ9"/>
<feature type="compositionally biased region" description="Low complexity" evidence="1">
    <location>
        <begin position="158"/>
        <end position="175"/>
    </location>
</feature>
<comment type="caution">
    <text evidence="2">The sequence shown here is derived from an EMBL/GenBank/DDBJ whole genome shotgun (WGS) entry which is preliminary data.</text>
</comment>
<gene>
    <name evidence="2" type="ORF">CRG98_038196</name>
</gene>
<proteinExistence type="predicted"/>
<feature type="compositionally biased region" description="Basic residues" evidence="1">
    <location>
        <begin position="71"/>
        <end position="86"/>
    </location>
</feature>
<dbReference type="EMBL" id="PGOL01003380">
    <property type="protein sequence ID" value="PKI41424.1"/>
    <property type="molecule type" value="Genomic_DNA"/>
</dbReference>
<organism evidence="2 3">
    <name type="scientific">Punica granatum</name>
    <name type="common">Pomegranate</name>
    <dbReference type="NCBI Taxonomy" id="22663"/>
    <lineage>
        <taxon>Eukaryota</taxon>
        <taxon>Viridiplantae</taxon>
        <taxon>Streptophyta</taxon>
        <taxon>Embryophyta</taxon>
        <taxon>Tracheophyta</taxon>
        <taxon>Spermatophyta</taxon>
        <taxon>Magnoliopsida</taxon>
        <taxon>eudicotyledons</taxon>
        <taxon>Gunneridae</taxon>
        <taxon>Pentapetalae</taxon>
        <taxon>rosids</taxon>
        <taxon>malvids</taxon>
        <taxon>Myrtales</taxon>
        <taxon>Lythraceae</taxon>
        <taxon>Punica</taxon>
    </lineage>
</organism>
<feature type="region of interest" description="Disordered" evidence="1">
    <location>
        <begin position="68"/>
        <end position="103"/>
    </location>
</feature>
<evidence type="ECO:0000313" key="3">
    <source>
        <dbReference type="Proteomes" id="UP000233551"/>
    </source>
</evidence>
<dbReference type="PANTHER" id="PTHR33623">
    <property type="entry name" value="OS04G0572500 PROTEIN"/>
    <property type="match status" value="1"/>
</dbReference>
<dbReference type="Proteomes" id="UP000233551">
    <property type="component" value="Unassembled WGS sequence"/>
</dbReference>
<name>A0A2I0IBQ9_PUNGR</name>
<evidence type="ECO:0000313" key="2">
    <source>
        <dbReference type="EMBL" id="PKI41424.1"/>
    </source>
</evidence>
<feature type="region of interest" description="Disordered" evidence="1">
    <location>
        <begin position="152"/>
        <end position="175"/>
    </location>
</feature>
<evidence type="ECO:0008006" key="4">
    <source>
        <dbReference type="Google" id="ProtNLM"/>
    </source>
</evidence>
<sequence>MEITAFSPGALADRKLRRPVLMLKDYLLDDLSSCSSNGFKSFPRRPQCCPSTVRFLLDIDLKARGEAAAARTRRTTASRRAHHHRDRPSLKRNPSKAASTTVSALHRASMKVINAVKLLPFPSVAKSATSGKARRSLFPRSLSRKLLSKRATLTPRVSASSSSGHNGSSSSWDSSEFGAVDTVSTFSGNSVSSDGDAVVSAEKDLLLPPKPAMEEKVKADKVSGRVGVTVGGNEEEESPGATPPAACTEIYSSNAVYRSRKKNGHKSQRIKSLSQLEPLNLDGRLAFSELDHGPVAESTMQSYSSPSTAQYAEENETNVGVEELLKAIKINNPAIGLDVDNLLSDFCIEKLESGSVSTLEALEVVQDWVNGTPRDISSGWEVKSGRAAYVRDMEEKCGSWRDLKEEREEVAMEIEDEVWRSLMEEILLDL</sequence>
<evidence type="ECO:0000256" key="1">
    <source>
        <dbReference type="SAM" id="MobiDB-lite"/>
    </source>
</evidence>
<accession>A0A2I0IBQ9</accession>
<dbReference type="PANTHER" id="PTHR33623:SF4">
    <property type="entry name" value="DUF4378 DOMAIN-CONTAINING PROTEIN"/>
    <property type="match status" value="1"/>
</dbReference>
<keyword evidence="3" id="KW-1185">Reference proteome</keyword>
<protein>
    <recommendedName>
        <fullName evidence="4">DUF4378 domain-containing protein</fullName>
    </recommendedName>
</protein>